<evidence type="ECO:0000313" key="3">
    <source>
        <dbReference type="Proteomes" id="UP000078284"/>
    </source>
</evidence>
<comment type="caution">
    <text evidence="2">The sequence shown here is derived from an EMBL/GenBank/DDBJ whole genome shotgun (WGS) entry which is preliminary data.</text>
</comment>
<name>A0A178U7P0_ARATH</name>
<dbReference type="AlphaFoldDB" id="A0A178U7P0"/>
<reference evidence="3" key="1">
    <citation type="journal article" date="2016" name="Proc. Natl. Acad. Sci. U.S.A.">
        <title>Chromosome-level assembly of Arabidopsis thaliana Ler reveals the extent of translocation and inversion polymorphisms.</title>
        <authorList>
            <person name="Zapata L."/>
            <person name="Ding J."/>
            <person name="Willing E.M."/>
            <person name="Hartwig B."/>
            <person name="Bezdan D."/>
            <person name="Jiao W.B."/>
            <person name="Patel V."/>
            <person name="Velikkakam James G."/>
            <person name="Koornneef M."/>
            <person name="Ossowski S."/>
            <person name="Schneeberger K."/>
        </authorList>
    </citation>
    <scope>NUCLEOTIDE SEQUENCE [LARGE SCALE GENOMIC DNA]</scope>
    <source>
        <strain evidence="3">cv. Landsberg erecta</strain>
    </source>
</reference>
<geneLocation type="mitochondrion" evidence="2"/>
<protein>
    <submittedName>
        <fullName evidence="2">Uncharacterized protein</fullName>
    </submittedName>
</protein>
<evidence type="ECO:0000256" key="1">
    <source>
        <dbReference type="SAM" id="MobiDB-lite"/>
    </source>
</evidence>
<feature type="region of interest" description="Disordered" evidence="1">
    <location>
        <begin position="32"/>
        <end position="53"/>
    </location>
</feature>
<proteinExistence type="predicted"/>
<dbReference type="EMBL" id="LUHQ01000019">
    <property type="protein sequence ID" value="OAO89254.1"/>
    <property type="molecule type" value="Genomic_DNA"/>
</dbReference>
<gene>
    <name evidence="2" type="ORF">AXX17_ATUG02560</name>
</gene>
<keyword evidence="2" id="KW-0496">Mitochondrion</keyword>
<evidence type="ECO:0000313" key="2">
    <source>
        <dbReference type="EMBL" id="OAO89254.1"/>
    </source>
</evidence>
<sequence>MPHARDRTAIDSLQAVAPSSACFYYLIGVDKPEGPTKRSNSTPLSREMWTKAT</sequence>
<dbReference type="Proteomes" id="UP000078284">
    <property type="component" value="Unassembled WGS sequence"/>
</dbReference>
<organism evidence="2 3">
    <name type="scientific">Arabidopsis thaliana</name>
    <name type="common">Mouse-ear cress</name>
    <dbReference type="NCBI Taxonomy" id="3702"/>
    <lineage>
        <taxon>Eukaryota</taxon>
        <taxon>Viridiplantae</taxon>
        <taxon>Streptophyta</taxon>
        <taxon>Embryophyta</taxon>
        <taxon>Tracheophyta</taxon>
        <taxon>Spermatophyta</taxon>
        <taxon>Magnoliopsida</taxon>
        <taxon>eudicotyledons</taxon>
        <taxon>Gunneridae</taxon>
        <taxon>Pentapetalae</taxon>
        <taxon>rosids</taxon>
        <taxon>malvids</taxon>
        <taxon>Brassicales</taxon>
        <taxon>Brassicaceae</taxon>
        <taxon>Camelineae</taxon>
        <taxon>Arabidopsis</taxon>
    </lineage>
</organism>
<accession>A0A178U7P0</accession>